<evidence type="ECO:0000256" key="1">
    <source>
        <dbReference type="SAM" id="SignalP"/>
    </source>
</evidence>
<comment type="caution">
    <text evidence="2">The sequence shown here is derived from an EMBL/GenBank/DDBJ whole genome shotgun (WGS) entry which is preliminary data.</text>
</comment>
<name>A0A840L8S2_9BURK</name>
<keyword evidence="3" id="KW-1185">Reference proteome</keyword>
<dbReference type="NCBIfam" id="TIGR02285">
    <property type="entry name" value="TIGR02285 family protein"/>
    <property type="match status" value="1"/>
</dbReference>
<reference evidence="2 3" key="1">
    <citation type="submission" date="2020-08" db="EMBL/GenBank/DDBJ databases">
        <title>Functional genomics of gut bacteria from endangered species of beetles.</title>
        <authorList>
            <person name="Carlos-Shanley C."/>
        </authorList>
    </citation>
    <scope>NUCLEOTIDE SEQUENCE [LARGE SCALE GENOMIC DNA]</scope>
    <source>
        <strain evidence="2 3">S00239</strain>
    </source>
</reference>
<feature type="chain" id="PRO_5032800378" evidence="1">
    <location>
        <begin position="25"/>
        <end position="313"/>
    </location>
</feature>
<dbReference type="RefSeq" id="WP_184296943.1">
    <property type="nucleotide sequence ID" value="NZ_JACHLP010000002.1"/>
</dbReference>
<dbReference type="AlphaFoldDB" id="A0A840L8S2"/>
<evidence type="ECO:0000313" key="2">
    <source>
        <dbReference type="EMBL" id="MBB4842539.1"/>
    </source>
</evidence>
<accession>A0A840L8S2</accession>
<dbReference type="InterPro" id="IPR011972">
    <property type="entry name" value="CHP02285"/>
</dbReference>
<evidence type="ECO:0000313" key="3">
    <source>
        <dbReference type="Proteomes" id="UP000562027"/>
    </source>
</evidence>
<dbReference type="EMBL" id="JACHLP010000002">
    <property type="protein sequence ID" value="MBB4842539.1"/>
    <property type="molecule type" value="Genomic_DNA"/>
</dbReference>
<dbReference type="Proteomes" id="UP000562027">
    <property type="component" value="Unassembled WGS sequence"/>
</dbReference>
<organism evidence="2 3">
    <name type="scientific">Roseateles oligotrophus</name>
    <dbReference type="NCBI Taxonomy" id="1769250"/>
    <lineage>
        <taxon>Bacteria</taxon>
        <taxon>Pseudomonadati</taxon>
        <taxon>Pseudomonadota</taxon>
        <taxon>Betaproteobacteria</taxon>
        <taxon>Burkholderiales</taxon>
        <taxon>Sphaerotilaceae</taxon>
        <taxon>Roseateles</taxon>
    </lineage>
</organism>
<gene>
    <name evidence="2" type="ORF">HNP55_001054</name>
</gene>
<feature type="signal peptide" evidence="1">
    <location>
        <begin position="1"/>
        <end position="24"/>
    </location>
</feature>
<keyword evidence="1" id="KW-0732">Signal</keyword>
<dbReference type="SUPFAM" id="SSF53850">
    <property type="entry name" value="Periplasmic binding protein-like II"/>
    <property type="match status" value="1"/>
</dbReference>
<sequence length="313" mass="34922">MPKLPRLLAIAGLLLGLCSPATRAAVPGEAGDTVGTIHWLVQDLPPHFTFKNGQPPQRPRDLGNGEVDGFMRLLIARMPQYRHEFVDAGFPRFEALVRQGQALCSALHVRTPERLGWLYYTHLHPALLSRQLHVVVRRDQLPRFEQADAPGQTLSLAEILKREDLVGLLPRGRSFGPRIDGLLQATGERSPKTMVIGRGTHLLSMLRAQRMDYTLEYPAVMADYLSSNGAGAELLALPIAEGRSTAVATAACSRTPEGRRQIEAIDQAVRKLAQEPQREAWIKAWRGPRLDEQDRLSLKRYMDERARSGPQIE</sequence>
<proteinExistence type="predicted"/>
<protein>
    <submittedName>
        <fullName evidence="2">Uncharacterized protein (TIGR02285 family)</fullName>
    </submittedName>
</protein>